<dbReference type="InterPro" id="IPR022616">
    <property type="entry name" value="Glyco_hydro_4_C"/>
</dbReference>
<name>A0A7C4PJT1_9CHLR</name>
<dbReference type="InterPro" id="IPR053715">
    <property type="entry name" value="GH4_Enzyme_sf"/>
</dbReference>
<evidence type="ECO:0000256" key="3">
    <source>
        <dbReference type="ARBA" id="ARBA00022723"/>
    </source>
</evidence>
<dbReference type="SUPFAM" id="SSF51735">
    <property type="entry name" value="NAD(P)-binding Rossmann-fold domains"/>
    <property type="match status" value="1"/>
</dbReference>
<keyword evidence="8 12" id="KW-0326">Glycosidase</keyword>
<comment type="similarity">
    <text evidence="2 12">Belongs to the glycosyl hydrolase 4 family.</text>
</comment>
<accession>A0A7C4PJT1</accession>
<proteinExistence type="inferred from homology"/>
<dbReference type="SUPFAM" id="SSF56327">
    <property type="entry name" value="LDH C-terminal domain-like"/>
    <property type="match status" value="1"/>
</dbReference>
<organism evidence="14">
    <name type="scientific">Anaerolinea thermolimosa</name>
    <dbReference type="NCBI Taxonomy" id="229919"/>
    <lineage>
        <taxon>Bacteria</taxon>
        <taxon>Bacillati</taxon>
        <taxon>Chloroflexota</taxon>
        <taxon>Anaerolineae</taxon>
        <taxon>Anaerolineales</taxon>
        <taxon>Anaerolineaceae</taxon>
        <taxon>Anaerolinea</taxon>
    </lineage>
</organism>
<dbReference type="Gene3D" id="3.90.1820.10">
    <property type="entry name" value="AglA-like glucosidase"/>
    <property type="match status" value="1"/>
</dbReference>
<feature type="binding site" evidence="10">
    <location>
        <position position="200"/>
    </location>
    <ligand>
        <name>Mn(2+)</name>
        <dbReference type="ChEBI" id="CHEBI:29035"/>
    </ligand>
</feature>
<dbReference type="InterPro" id="IPR036291">
    <property type="entry name" value="NAD(P)-bd_dom_sf"/>
</dbReference>
<evidence type="ECO:0000256" key="6">
    <source>
        <dbReference type="ARBA" id="ARBA00023211"/>
    </source>
</evidence>
<dbReference type="EMBL" id="DSYK01000135">
    <property type="protein sequence ID" value="HGS20746.1"/>
    <property type="molecule type" value="Genomic_DNA"/>
</dbReference>
<dbReference type="InterPro" id="IPR001088">
    <property type="entry name" value="Glyco_hydro_4"/>
</dbReference>
<dbReference type="GO" id="GO:0046872">
    <property type="term" value="F:metal ion binding"/>
    <property type="evidence" value="ECO:0007669"/>
    <property type="project" value="UniProtKB-KW"/>
</dbReference>
<evidence type="ECO:0000256" key="7">
    <source>
        <dbReference type="ARBA" id="ARBA00023277"/>
    </source>
</evidence>
<evidence type="ECO:0000256" key="10">
    <source>
        <dbReference type="PIRSR" id="PIRSR601088-3"/>
    </source>
</evidence>
<feature type="binding site" evidence="9">
    <location>
        <position position="149"/>
    </location>
    <ligand>
        <name>substrate</name>
    </ligand>
</feature>
<dbReference type="AlphaFoldDB" id="A0A7C4PJT1"/>
<sequence>MKKPKIVLIGAGSHSFGLMTLKDLMDTPSLHGSEVVLVDIAADKLERMTRLAHRMNEIWQAGLKLSATNDRREALPGADMVITSVERKHYELWQQDITIPEKHGCHRLYGENGGPGGLFHTLRQVPLLLDIARDVERLCPEAWLLNLSNPESRLCLALNRYTRVKNVGICLGAYITQNNLAGVLGLKQHEVDIKVAGINHCHWVVDVRRVGTGEDLYPALRQRIEQVDPAWEPLSRECLRRFGLYPGPADTHVGEYLGWGWKYLKPAQTAWIFKGDEAEKEREAIVEKLARGQGPIQGDEEAAFKSLLIEGGLRWQTIDILLSLLDNGNRYILSLNQANHGYISNLRQDAVVEIPAIVGANRIYGLHVGELPTAIAGILEHQLYIMELVVEAAVKGDRQAALEALIIDPNVPDPDAAQKILDEMLILQKDYLPQFA</sequence>
<comment type="cofactor">
    <cofactor evidence="1">
        <name>Mn(2+)</name>
        <dbReference type="ChEBI" id="CHEBI:29035"/>
    </cofactor>
</comment>
<evidence type="ECO:0000256" key="8">
    <source>
        <dbReference type="ARBA" id="ARBA00023295"/>
    </source>
</evidence>
<dbReference type="PANTHER" id="PTHR32092">
    <property type="entry name" value="6-PHOSPHO-BETA-GLUCOSIDASE-RELATED"/>
    <property type="match status" value="1"/>
</dbReference>
<evidence type="ECO:0000256" key="5">
    <source>
        <dbReference type="ARBA" id="ARBA00023027"/>
    </source>
</evidence>
<feature type="binding site" evidence="10">
    <location>
        <position position="170"/>
    </location>
    <ligand>
        <name>Mn(2+)</name>
        <dbReference type="ChEBI" id="CHEBI:29035"/>
    </ligand>
</feature>
<feature type="site" description="Increases basicity of active site Tyr" evidence="11">
    <location>
        <position position="111"/>
    </location>
</feature>
<evidence type="ECO:0000256" key="2">
    <source>
        <dbReference type="ARBA" id="ARBA00010141"/>
    </source>
</evidence>
<evidence type="ECO:0000256" key="4">
    <source>
        <dbReference type="ARBA" id="ARBA00022801"/>
    </source>
</evidence>
<dbReference type="PANTHER" id="PTHR32092:SF6">
    <property type="entry name" value="ALPHA-GALACTOSIDASE"/>
    <property type="match status" value="1"/>
</dbReference>
<keyword evidence="10" id="KW-0533">Nickel</keyword>
<dbReference type="PRINTS" id="PR00732">
    <property type="entry name" value="GLHYDRLASE4"/>
</dbReference>
<dbReference type="Pfam" id="PF02056">
    <property type="entry name" value="Glyco_hydro_4"/>
    <property type="match status" value="1"/>
</dbReference>
<dbReference type="GO" id="GO:0004553">
    <property type="term" value="F:hydrolase activity, hydrolyzing O-glycosyl compounds"/>
    <property type="evidence" value="ECO:0007669"/>
    <property type="project" value="InterPro"/>
</dbReference>
<evidence type="ECO:0000256" key="1">
    <source>
        <dbReference type="ARBA" id="ARBA00001936"/>
    </source>
</evidence>
<dbReference type="GO" id="GO:0016616">
    <property type="term" value="F:oxidoreductase activity, acting on the CH-OH group of donors, NAD or NADP as acceptor"/>
    <property type="evidence" value="ECO:0007669"/>
    <property type="project" value="InterPro"/>
</dbReference>
<keyword evidence="4 12" id="KW-0378">Hydrolase</keyword>
<reference evidence="14" key="1">
    <citation type="journal article" date="2020" name="mSystems">
        <title>Genome- and Community-Level Interaction Insights into Carbon Utilization and Element Cycling Functions of Hydrothermarchaeota in Hydrothermal Sediment.</title>
        <authorList>
            <person name="Zhou Z."/>
            <person name="Liu Y."/>
            <person name="Xu W."/>
            <person name="Pan J."/>
            <person name="Luo Z.H."/>
            <person name="Li M."/>
        </authorList>
    </citation>
    <scope>NUCLEOTIDE SEQUENCE [LARGE SCALE GENOMIC DNA]</scope>
    <source>
        <strain evidence="14">SpSt-573</strain>
    </source>
</reference>
<keyword evidence="5 12" id="KW-0520">NAD</keyword>
<dbReference type="Pfam" id="PF11975">
    <property type="entry name" value="Glyco_hydro_4C"/>
    <property type="match status" value="1"/>
</dbReference>
<dbReference type="InterPro" id="IPR015955">
    <property type="entry name" value="Lactate_DH/Glyco_Ohase_4_C"/>
</dbReference>
<dbReference type="GO" id="GO:0005975">
    <property type="term" value="P:carbohydrate metabolic process"/>
    <property type="evidence" value="ECO:0007669"/>
    <property type="project" value="InterPro"/>
</dbReference>
<keyword evidence="6 10" id="KW-0464">Manganese</keyword>
<keyword evidence="10" id="KW-0408">Iron</keyword>
<comment type="caution">
    <text evidence="14">The sequence shown here is derived from an EMBL/GenBank/DDBJ whole genome shotgun (WGS) entry which is preliminary data.</text>
</comment>
<feature type="domain" description="Glycosyl hydrolase family 4 C-terminal" evidence="13">
    <location>
        <begin position="195"/>
        <end position="411"/>
    </location>
</feature>
<keyword evidence="7" id="KW-0119">Carbohydrate metabolism</keyword>
<evidence type="ECO:0000256" key="11">
    <source>
        <dbReference type="PIRSR" id="PIRSR601088-4"/>
    </source>
</evidence>
<evidence type="ECO:0000256" key="9">
    <source>
        <dbReference type="PIRSR" id="PIRSR601088-2"/>
    </source>
</evidence>
<evidence type="ECO:0000313" key="14">
    <source>
        <dbReference type="EMBL" id="HGS20746.1"/>
    </source>
</evidence>
<comment type="cofactor">
    <cofactor evidence="12">
        <name>NAD(+)</name>
        <dbReference type="ChEBI" id="CHEBI:57540"/>
    </cofactor>
    <text evidence="12">Binds 1 NAD(+) per subunit.</text>
</comment>
<protein>
    <submittedName>
        <fullName evidence="14">Alpha-glucosidase/alpha-galactosidase</fullName>
    </submittedName>
</protein>
<keyword evidence="10" id="KW-0170">Cobalt</keyword>
<evidence type="ECO:0000259" key="13">
    <source>
        <dbReference type="Pfam" id="PF11975"/>
    </source>
</evidence>
<evidence type="ECO:0000256" key="12">
    <source>
        <dbReference type="RuleBase" id="RU361152"/>
    </source>
</evidence>
<gene>
    <name evidence="14" type="ORF">ENT37_02625</name>
</gene>
<keyword evidence="3 10" id="KW-0479">Metal-binding</keyword>